<keyword evidence="2" id="KW-1185">Reference proteome</keyword>
<dbReference type="Gene3D" id="3.40.1580.10">
    <property type="entry name" value="SMI1/KNR4-like"/>
    <property type="match status" value="1"/>
</dbReference>
<dbReference type="Pfam" id="PF09346">
    <property type="entry name" value="SMI1_KNR4"/>
    <property type="match status" value="1"/>
</dbReference>
<reference evidence="1 2" key="1">
    <citation type="submission" date="2016-04" db="EMBL/GenBank/DDBJ databases">
        <title>Complete genome sequence of natural rubber-degrading, novel Gram-negative bacterium, Rhizobacter gummiphilus strain NS21.</title>
        <authorList>
            <person name="Tabata M."/>
            <person name="Kasai D."/>
            <person name="Fukuda M."/>
        </authorList>
    </citation>
    <scope>NUCLEOTIDE SEQUENCE [LARGE SCALE GENOMIC DNA]</scope>
    <source>
        <strain evidence="1 2">NS21</strain>
    </source>
</reference>
<gene>
    <name evidence="1" type="ORF">A4W93_04805</name>
</gene>
<name>A0A1W6L514_9BURK</name>
<dbReference type="OrthoDB" id="4827574at2"/>
<dbReference type="SMART" id="SM00860">
    <property type="entry name" value="SMI1_KNR4"/>
    <property type="match status" value="1"/>
</dbReference>
<dbReference type="Proteomes" id="UP000193427">
    <property type="component" value="Chromosome"/>
</dbReference>
<dbReference type="STRING" id="946333.A4W93_04805"/>
<accession>A0A1W6L514</accession>
<sequence>MRPFGNFDLTAFWEASEYADEEYVEPPPTAATLAAVEADLGYKLPAAYVALAAVQNGGIPVNTAHRTSEPTSWASDHIAITGIYAIGRDRPNSLCGEFGSEFWHEEWGYPEIGVYFADCPSAGHDMLCLDYRACGPAGEPTVVHVDQELGYKVTFVAADFESFIRSLTSDEDFVD</sequence>
<evidence type="ECO:0000313" key="2">
    <source>
        <dbReference type="Proteomes" id="UP000193427"/>
    </source>
</evidence>
<proteinExistence type="predicted"/>
<evidence type="ECO:0000313" key="1">
    <source>
        <dbReference type="EMBL" id="ARN19286.1"/>
    </source>
</evidence>
<dbReference type="InterPro" id="IPR037883">
    <property type="entry name" value="Knr4/Smi1-like_sf"/>
</dbReference>
<dbReference type="EMBL" id="CP015118">
    <property type="protein sequence ID" value="ARN19286.1"/>
    <property type="molecule type" value="Genomic_DNA"/>
</dbReference>
<dbReference type="SUPFAM" id="SSF160631">
    <property type="entry name" value="SMI1/KNR4-like"/>
    <property type="match status" value="1"/>
</dbReference>
<dbReference type="AlphaFoldDB" id="A0A1W6L514"/>
<dbReference type="InterPro" id="IPR018958">
    <property type="entry name" value="Knr4/Smi1-like_dom"/>
</dbReference>
<protein>
    <submittedName>
        <fullName evidence="1">SMI1 / KNR4 family protein</fullName>
    </submittedName>
</protein>
<organism evidence="1 2">
    <name type="scientific">Piscinibacter gummiphilus</name>
    <dbReference type="NCBI Taxonomy" id="946333"/>
    <lineage>
        <taxon>Bacteria</taxon>
        <taxon>Pseudomonadati</taxon>
        <taxon>Pseudomonadota</taxon>
        <taxon>Betaproteobacteria</taxon>
        <taxon>Burkholderiales</taxon>
        <taxon>Sphaerotilaceae</taxon>
        <taxon>Piscinibacter</taxon>
    </lineage>
</organism>
<dbReference type="KEGG" id="rgu:A4W93_04805"/>
<dbReference type="RefSeq" id="WP_085749542.1">
    <property type="nucleotide sequence ID" value="NZ_BSPR01000002.1"/>
</dbReference>